<sequence>MFNLQKTPIPPYNVPKASWSMDNNSSEQRIDSGQSVRPGHYISSKKMEVSVPSSMMQRRPKKRKSTESALVSWHKIIEHPQTLRNMR</sequence>
<organism evidence="2 3">
    <name type="scientific">Oryza meyeriana var. granulata</name>
    <dbReference type="NCBI Taxonomy" id="110450"/>
    <lineage>
        <taxon>Eukaryota</taxon>
        <taxon>Viridiplantae</taxon>
        <taxon>Streptophyta</taxon>
        <taxon>Embryophyta</taxon>
        <taxon>Tracheophyta</taxon>
        <taxon>Spermatophyta</taxon>
        <taxon>Magnoliopsida</taxon>
        <taxon>Liliopsida</taxon>
        <taxon>Poales</taxon>
        <taxon>Poaceae</taxon>
        <taxon>BOP clade</taxon>
        <taxon>Oryzoideae</taxon>
        <taxon>Oryzeae</taxon>
        <taxon>Oryzinae</taxon>
        <taxon>Oryza</taxon>
        <taxon>Oryza meyeriana</taxon>
    </lineage>
</organism>
<feature type="region of interest" description="Disordered" evidence="1">
    <location>
        <begin position="1"/>
        <end position="73"/>
    </location>
</feature>
<name>A0A6G1DEK7_9ORYZ</name>
<reference evidence="2 3" key="1">
    <citation type="submission" date="2019-11" db="EMBL/GenBank/DDBJ databases">
        <title>Whole genome sequence of Oryza granulata.</title>
        <authorList>
            <person name="Li W."/>
        </authorList>
    </citation>
    <scope>NUCLEOTIDE SEQUENCE [LARGE SCALE GENOMIC DNA]</scope>
    <source>
        <strain evidence="3">cv. Menghai</strain>
        <tissue evidence="2">Leaf</tissue>
    </source>
</reference>
<keyword evidence="3" id="KW-1185">Reference proteome</keyword>
<gene>
    <name evidence="2" type="ORF">E2562_004834</name>
</gene>
<evidence type="ECO:0000313" key="2">
    <source>
        <dbReference type="EMBL" id="KAF0910876.1"/>
    </source>
</evidence>
<protein>
    <submittedName>
        <fullName evidence="2">Uncharacterized protein</fullName>
    </submittedName>
</protein>
<accession>A0A6G1DEK7</accession>
<evidence type="ECO:0000256" key="1">
    <source>
        <dbReference type="SAM" id="MobiDB-lite"/>
    </source>
</evidence>
<evidence type="ECO:0000313" key="3">
    <source>
        <dbReference type="Proteomes" id="UP000479710"/>
    </source>
</evidence>
<comment type="caution">
    <text evidence="2">The sequence shown here is derived from an EMBL/GenBank/DDBJ whole genome shotgun (WGS) entry which is preliminary data.</text>
</comment>
<dbReference type="AlphaFoldDB" id="A0A6G1DEK7"/>
<feature type="compositionally biased region" description="Polar residues" evidence="1">
    <location>
        <begin position="20"/>
        <end position="35"/>
    </location>
</feature>
<proteinExistence type="predicted"/>
<dbReference type="EMBL" id="SPHZ02000006">
    <property type="protein sequence ID" value="KAF0910876.1"/>
    <property type="molecule type" value="Genomic_DNA"/>
</dbReference>
<dbReference type="Proteomes" id="UP000479710">
    <property type="component" value="Unassembled WGS sequence"/>
</dbReference>